<reference evidence="2 3" key="1">
    <citation type="submission" date="2019-05" db="EMBL/GenBank/DDBJ databases">
        <authorList>
            <person name="Lee S.D."/>
        </authorList>
    </citation>
    <scope>NUCLEOTIDE SEQUENCE [LARGE SCALE GENOMIC DNA]</scope>
    <source>
        <strain evidence="2 3">C5-26</strain>
    </source>
</reference>
<dbReference type="RefSeq" id="WP_146320076.1">
    <property type="nucleotide sequence ID" value="NZ_VCQV01000039.1"/>
</dbReference>
<evidence type="ECO:0000313" key="3">
    <source>
        <dbReference type="Proteomes" id="UP000320244"/>
    </source>
</evidence>
<sequence length="171" mass="18634">MAGNQHGAVNPRVCADRDQAQAVDQGRGSLFVFQVALLMVVAIALLVEHSSHINLAPFDPDHLDRGLSGLSLGFPLAVYLFVGWENSAARRLGSVHHGCRWGRRRADVRRVAGGLYLDLLLPDRRGQLAGENHLPLRPRRAAPADLRAADTHDDRDRTIGERVGSIVADAD</sequence>
<keyword evidence="1" id="KW-0812">Transmembrane</keyword>
<dbReference type="EMBL" id="VCQV01000039">
    <property type="protein sequence ID" value="TWP33566.1"/>
    <property type="molecule type" value="Genomic_DNA"/>
</dbReference>
<feature type="transmembrane region" description="Helical" evidence="1">
    <location>
        <begin position="30"/>
        <end position="47"/>
    </location>
</feature>
<keyword evidence="1" id="KW-0472">Membrane</keyword>
<name>A0A563DTR3_9MICO</name>
<organism evidence="2 3">
    <name type="scientific">Leekyejoonella antrihumi</name>
    <dbReference type="NCBI Taxonomy" id="1660198"/>
    <lineage>
        <taxon>Bacteria</taxon>
        <taxon>Bacillati</taxon>
        <taxon>Actinomycetota</taxon>
        <taxon>Actinomycetes</taxon>
        <taxon>Micrococcales</taxon>
        <taxon>Dermacoccaceae</taxon>
        <taxon>Leekyejoonella</taxon>
    </lineage>
</organism>
<dbReference type="AlphaFoldDB" id="A0A563DTR3"/>
<gene>
    <name evidence="2" type="ORF">FGL98_20725</name>
</gene>
<dbReference type="Proteomes" id="UP000320244">
    <property type="component" value="Unassembled WGS sequence"/>
</dbReference>
<proteinExistence type="predicted"/>
<comment type="caution">
    <text evidence="2">The sequence shown here is derived from an EMBL/GenBank/DDBJ whole genome shotgun (WGS) entry which is preliminary data.</text>
</comment>
<keyword evidence="1" id="KW-1133">Transmembrane helix</keyword>
<keyword evidence="3" id="KW-1185">Reference proteome</keyword>
<accession>A0A563DTR3</accession>
<reference evidence="2 3" key="2">
    <citation type="submission" date="2019-08" db="EMBL/GenBank/DDBJ databases">
        <title>Jejuicoccus antrihumi gen. nov., sp. nov., a new member of the family Dermacoccaceae isolated from a cave.</title>
        <authorList>
            <person name="Schumann P."/>
            <person name="Kim I.S."/>
        </authorList>
    </citation>
    <scope>NUCLEOTIDE SEQUENCE [LARGE SCALE GENOMIC DNA]</scope>
    <source>
        <strain evidence="2 3">C5-26</strain>
    </source>
</reference>
<protein>
    <submittedName>
        <fullName evidence="2">Uncharacterized protein</fullName>
    </submittedName>
</protein>
<feature type="transmembrane region" description="Helical" evidence="1">
    <location>
        <begin position="67"/>
        <end position="84"/>
    </location>
</feature>
<evidence type="ECO:0000256" key="1">
    <source>
        <dbReference type="SAM" id="Phobius"/>
    </source>
</evidence>
<evidence type="ECO:0000313" key="2">
    <source>
        <dbReference type="EMBL" id="TWP33566.1"/>
    </source>
</evidence>